<feature type="non-terminal residue" evidence="1">
    <location>
        <position position="58"/>
    </location>
</feature>
<evidence type="ECO:0000313" key="1">
    <source>
        <dbReference type="EMBL" id="SVA97251.1"/>
    </source>
</evidence>
<gene>
    <name evidence="1" type="ORF">METZ01_LOCUS150105</name>
</gene>
<proteinExistence type="predicted"/>
<evidence type="ECO:0008006" key="2">
    <source>
        <dbReference type="Google" id="ProtNLM"/>
    </source>
</evidence>
<accession>A0A382A7P2</accession>
<protein>
    <recommendedName>
        <fullName evidence="2">DUF4295 domain-containing protein</fullName>
    </recommendedName>
</protein>
<organism evidence="1">
    <name type="scientific">marine metagenome</name>
    <dbReference type="NCBI Taxonomy" id="408172"/>
    <lineage>
        <taxon>unclassified sequences</taxon>
        <taxon>metagenomes</taxon>
        <taxon>ecological metagenomes</taxon>
    </lineage>
</organism>
<reference evidence="1" key="1">
    <citation type="submission" date="2018-05" db="EMBL/GenBank/DDBJ databases">
        <authorList>
            <person name="Lanie J.A."/>
            <person name="Ng W.-L."/>
            <person name="Kazmierczak K.M."/>
            <person name="Andrzejewski T.M."/>
            <person name="Davidsen T.M."/>
            <person name="Wayne K.J."/>
            <person name="Tettelin H."/>
            <person name="Glass J.I."/>
            <person name="Rusch D."/>
            <person name="Podicherti R."/>
            <person name="Tsui H.-C.T."/>
            <person name="Winkler M.E."/>
        </authorList>
    </citation>
    <scope>NUCLEOTIDE SEQUENCE</scope>
</reference>
<dbReference type="EMBL" id="UINC01024156">
    <property type="protein sequence ID" value="SVA97251.1"/>
    <property type="molecule type" value="Genomic_DNA"/>
</dbReference>
<name>A0A382A7P2_9ZZZZ</name>
<sequence>MAKKQQSFADKASKRSKKELTYVKYVKSIPSEKKGFWRFNETTIALNKGENLDAALKR</sequence>
<dbReference type="AlphaFoldDB" id="A0A382A7P2"/>